<feature type="non-terminal residue" evidence="2">
    <location>
        <position position="1"/>
    </location>
</feature>
<reference evidence="2" key="1">
    <citation type="submission" date="2015-11" db="EMBL/GenBank/DDBJ databases">
        <title>De novo transcriptome assembly of four potential Pierce s Disease insect vectors from Arizona vineyards.</title>
        <authorList>
            <person name="Tassone E.E."/>
        </authorList>
    </citation>
    <scope>NUCLEOTIDE SEQUENCE</scope>
</reference>
<dbReference type="EMBL" id="GEBQ01020760">
    <property type="protein sequence ID" value="JAT19217.1"/>
    <property type="molecule type" value="Transcribed_RNA"/>
</dbReference>
<feature type="non-terminal residue" evidence="2">
    <location>
        <position position="110"/>
    </location>
</feature>
<gene>
    <name evidence="2" type="ORF">g.50001</name>
</gene>
<feature type="region of interest" description="Disordered" evidence="1">
    <location>
        <begin position="57"/>
        <end position="85"/>
    </location>
</feature>
<feature type="compositionally biased region" description="Polar residues" evidence="1">
    <location>
        <begin position="66"/>
        <end position="81"/>
    </location>
</feature>
<proteinExistence type="predicted"/>
<sequence length="110" mass="12010">LSESYKAMSQNVVSLGSEQCKIRSVLDSHSEVLGDVLLSGNEGNTYKEALLKGKSEKTRLMVRKNPPSNVSLGLSKPNNSNEQDDEVDLVGELDNFSDHSTSSPPPRSKY</sequence>
<dbReference type="AlphaFoldDB" id="A0A1B6L697"/>
<organism evidence="2">
    <name type="scientific">Graphocephala atropunctata</name>
    <dbReference type="NCBI Taxonomy" id="36148"/>
    <lineage>
        <taxon>Eukaryota</taxon>
        <taxon>Metazoa</taxon>
        <taxon>Ecdysozoa</taxon>
        <taxon>Arthropoda</taxon>
        <taxon>Hexapoda</taxon>
        <taxon>Insecta</taxon>
        <taxon>Pterygota</taxon>
        <taxon>Neoptera</taxon>
        <taxon>Paraneoptera</taxon>
        <taxon>Hemiptera</taxon>
        <taxon>Auchenorrhyncha</taxon>
        <taxon>Membracoidea</taxon>
        <taxon>Cicadellidae</taxon>
        <taxon>Cicadellinae</taxon>
        <taxon>Cicadellini</taxon>
        <taxon>Graphocephala</taxon>
    </lineage>
</organism>
<protein>
    <submittedName>
        <fullName evidence="2">Uncharacterized protein</fullName>
    </submittedName>
</protein>
<accession>A0A1B6L697</accession>
<evidence type="ECO:0000313" key="2">
    <source>
        <dbReference type="EMBL" id="JAT19217.1"/>
    </source>
</evidence>
<name>A0A1B6L697_9HEMI</name>
<evidence type="ECO:0000256" key="1">
    <source>
        <dbReference type="SAM" id="MobiDB-lite"/>
    </source>
</evidence>